<dbReference type="RefSeq" id="XP_011320859.1">
    <property type="nucleotide sequence ID" value="XM_011322557.1"/>
</dbReference>
<accession>I1RUS7</accession>
<dbReference type="HOGENOM" id="CLU_053555_0_0_1"/>
<organism evidence="3 5">
    <name type="scientific">Gibberella zeae (strain ATCC MYA-4620 / CBS 123657 / FGSC 9075 / NRRL 31084 / PH-1)</name>
    <name type="common">Wheat head blight fungus</name>
    <name type="synonym">Fusarium graminearum</name>
    <dbReference type="NCBI Taxonomy" id="229533"/>
    <lineage>
        <taxon>Eukaryota</taxon>
        <taxon>Fungi</taxon>
        <taxon>Dikarya</taxon>
        <taxon>Ascomycota</taxon>
        <taxon>Pezizomycotina</taxon>
        <taxon>Sordariomycetes</taxon>
        <taxon>Hypocreomycetidae</taxon>
        <taxon>Hypocreales</taxon>
        <taxon>Nectriaceae</taxon>
        <taxon>Fusarium</taxon>
    </lineage>
</organism>
<feature type="signal peptide" evidence="2">
    <location>
        <begin position="1"/>
        <end position="22"/>
    </location>
</feature>
<proteinExistence type="predicted"/>
<reference evidence="3 5" key="3">
    <citation type="journal article" date="2015" name="BMC Genomics">
        <title>The completed genome sequence of the pathogenic ascomycete fungus Fusarium graminearum.</title>
        <authorList>
            <person name="King R."/>
            <person name="Urban M."/>
            <person name="Hammond-Kosack M.C."/>
            <person name="Hassani-Pak K."/>
            <person name="Hammond-Kosack K.E."/>
        </authorList>
    </citation>
    <scope>NUCLEOTIDE SEQUENCE [LARGE SCALE GENOMIC DNA]</scope>
    <source>
        <strain evidence="5">ATCC MYA-4620 / CBS 123657 / FGSC 9075 / NRRL 31084 / PH-1</strain>
        <strain evidence="3">PH-1</strain>
    </source>
</reference>
<accession>A0A098DE35</accession>
<protein>
    <submittedName>
        <fullName evidence="3">Chromosome 2, complete genome</fullName>
    </submittedName>
</protein>
<name>I1RUS7_GIBZE</name>
<dbReference type="OrthoDB" id="3538998at2759"/>
<keyword evidence="2" id="KW-0732">Signal</keyword>
<dbReference type="EMBL" id="HG970333">
    <property type="protein sequence ID" value="CEF76211.1"/>
    <property type="molecule type" value="Genomic_DNA"/>
</dbReference>
<dbReference type="AlphaFoldDB" id="I1RUS7"/>
<sequence>MPRYLTILRLVSLLTITNPISATKYGYIESKECVDPSGYELCYKSRDDERNVCINKNCEGQNIDCLNACDCVFNVDVIDCALTHCWNKVYSCEYQNTVLELGGPCIDEKFKDIPFFPAPDDVPDACSCNLGKIATSLNRAVDELDTCIERNQEIWDSLSIDEQGNLLISQDEDYPQCGDYNDAYNCANDLKFTPPGKDNSAKFYAPGEFPKNGTKTMSNMDGSITSPLSGATFTWTNGNIVHPITGASVDAKPTDNSKNNENKTDDTEEIGKEDEEETGEEDEEGAGSAITPHLWVLVCLVLVLLP</sequence>
<evidence type="ECO:0000256" key="1">
    <source>
        <dbReference type="SAM" id="MobiDB-lite"/>
    </source>
</evidence>
<feature type="compositionally biased region" description="Acidic residues" evidence="1">
    <location>
        <begin position="266"/>
        <end position="285"/>
    </location>
</feature>
<feature type="region of interest" description="Disordered" evidence="1">
    <location>
        <begin position="245"/>
        <end position="288"/>
    </location>
</feature>
<feature type="compositionally biased region" description="Basic and acidic residues" evidence="1">
    <location>
        <begin position="252"/>
        <end position="265"/>
    </location>
</feature>
<reference evidence="4 5" key="2">
    <citation type="journal article" date="2010" name="Nature">
        <title>Comparative genomics reveals mobile pathogenicity chromosomes in Fusarium.</title>
        <authorList>
            <person name="Ma L.J."/>
            <person name="van der Does H.C."/>
            <person name="Borkovich K.A."/>
            <person name="Coleman J.J."/>
            <person name="Daboussi M.J."/>
            <person name="Di Pietro A."/>
            <person name="Dufresne M."/>
            <person name="Freitag M."/>
            <person name="Grabherr M."/>
            <person name="Henrissat B."/>
            <person name="Houterman P.M."/>
            <person name="Kang S."/>
            <person name="Shim W.B."/>
            <person name="Woloshuk C."/>
            <person name="Xie X."/>
            <person name="Xu J.R."/>
            <person name="Antoniw J."/>
            <person name="Baker S.E."/>
            <person name="Bluhm B.H."/>
            <person name="Breakspear A."/>
            <person name="Brown D.W."/>
            <person name="Butchko R.A."/>
            <person name="Chapman S."/>
            <person name="Coulson R."/>
            <person name="Coutinho P.M."/>
            <person name="Danchin E.G."/>
            <person name="Diener A."/>
            <person name="Gale L.R."/>
            <person name="Gardiner D.M."/>
            <person name="Goff S."/>
            <person name="Hammond-Kosack K.E."/>
            <person name="Hilburn K."/>
            <person name="Hua-Van A."/>
            <person name="Jonkers W."/>
            <person name="Kazan K."/>
            <person name="Kodira C.D."/>
            <person name="Koehrsen M."/>
            <person name="Kumar L."/>
            <person name="Lee Y.H."/>
            <person name="Li L."/>
            <person name="Manners J.M."/>
            <person name="Miranda-Saavedra D."/>
            <person name="Mukherjee M."/>
            <person name="Park G."/>
            <person name="Park J."/>
            <person name="Park S.Y."/>
            <person name="Proctor R.H."/>
            <person name="Regev A."/>
            <person name="Ruiz-Roldan M.C."/>
            <person name="Sain D."/>
            <person name="Sakthikumar S."/>
            <person name="Sykes S."/>
            <person name="Schwartz D.C."/>
            <person name="Turgeon B.G."/>
            <person name="Wapinski I."/>
            <person name="Yoder O."/>
            <person name="Young S."/>
            <person name="Zeng Q."/>
            <person name="Zhou S."/>
            <person name="Galagan J."/>
            <person name="Cuomo C.A."/>
            <person name="Kistler H.C."/>
            <person name="Rep M."/>
        </authorList>
    </citation>
    <scope>GENOME REANNOTATION</scope>
    <source>
        <strain evidence="5">ATCC MYA-4620 / CBS 123657 / FGSC 9075 / NRRL 31084 / PH-1</strain>
        <strain evidence="4">PH-1 / ATCC MYA-4620 / FGSC 9075 / NRRL 31084</strain>
    </source>
</reference>
<evidence type="ECO:0000313" key="4">
    <source>
        <dbReference type="EnsemblFungi" id="CEF76211"/>
    </source>
</evidence>
<dbReference type="Proteomes" id="UP000070720">
    <property type="component" value="Chromosome 2"/>
</dbReference>
<dbReference type="KEGG" id="fgr:FGSG_07981"/>
<dbReference type="VEuPathDB" id="FungiDB:FGRAMPH1_01G08817"/>
<evidence type="ECO:0000313" key="3">
    <source>
        <dbReference type="EMBL" id="CEF76211.1"/>
    </source>
</evidence>
<reference evidence="4" key="4">
    <citation type="submission" date="2017-01" db="UniProtKB">
        <authorList>
            <consortium name="EnsemblFungi"/>
        </authorList>
    </citation>
    <scope>IDENTIFICATION</scope>
    <source>
        <strain evidence="4">PH-1 / ATCC MYA-4620 / FGSC 9075 / NRRL 31084</strain>
    </source>
</reference>
<reference evidence="4 5" key="1">
    <citation type="journal article" date="2007" name="Science">
        <title>The Fusarium graminearum genome reveals a link between localized polymorphism and pathogen specialization.</title>
        <authorList>
            <person name="Cuomo C.A."/>
            <person name="Gueldener U."/>
            <person name="Xu J.-R."/>
            <person name="Trail F."/>
            <person name="Turgeon B.G."/>
            <person name="Di Pietro A."/>
            <person name="Walton J.D."/>
            <person name="Ma L.-J."/>
            <person name="Baker S.E."/>
            <person name="Rep M."/>
            <person name="Adam G."/>
            <person name="Antoniw J."/>
            <person name="Baldwin T."/>
            <person name="Calvo S.E."/>
            <person name="Chang Y.-L."/>
            <person name="DeCaprio D."/>
            <person name="Gale L.R."/>
            <person name="Gnerre S."/>
            <person name="Goswami R.S."/>
            <person name="Hammond-Kosack K."/>
            <person name="Harris L.J."/>
            <person name="Hilburn K."/>
            <person name="Kennell J.C."/>
            <person name="Kroken S."/>
            <person name="Magnuson J.K."/>
            <person name="Mannhaupt G."/>
            <person name="Mauceli E.W."/>
            <person name="Mewes H.-W."/>
            <person name="Mitterbauer R."/>
            <person name="Muehlbauer G."/>
            <person name="Muensterkoetter M."/>
            <person name="Nelson D."/>
            <person name="O'Donnell K."/>
            <person name="Ouellet T."/>
            <person name="Qi W."/>
            <person name="Quesneville H."/>
            <person name="Roncero M.I.G."/>
            <person name="Seong K.-Y."/>
            <person name="Tetko I.V."/>
            <person name="Urban M."/>
            <person name="Waalwijk C."/>
            <person name="Ward T.J."/>
            <person name="Yao J."/>
            <person name="Birren B.W."/>
            <person name="Kistler H.C."/>
        </authorList>
    </citation>
    <scope>NUCLEOTIDE SEQUENCE [LARGE SCALE GENOMIC DNA]</scope>
    <source>
        <strain evidence="5">ATCC MYA-4620 / CBS 123657 / FGSC 9075 / NRRL 31084 / PH-1</strain>
        <strain evidence="4">PH-1 / ATCC MYA-4620 / FGSC 9075 / NRRL 31084</strain>
    </source>
</reference>
<evidence type="ECO:0000256" key="2">
    <source>
        <dbReference type="SAM" id="SignalP"/>
    </source>
</evidence>
<evidence type="ECO:0000313" key="5">
    <source>
        <dbReference type="Proteomes" id="UP000070720"/>
    </source>
</evidence>
<dbReference type="eggNOG" id="ENOG502SP8C">
    <property type="taxonomic scope" value="Eukaryota"/>
</dbReference>
<feature type="chain" id="PRO_5010124531" evidence="2">
    <location>
        <begin position="23"/>
        <end position="306"/>
    </location>
</feature>
<dbReference type="InParanoid" id="I1RUS7"/>
<keyword evidence="5" id="KW-1185">Reference proteome</keyword>
<gene>
    <name evidence="4" type="primary">FG07981.1</name>
    <name evidence="3" type="ORF">FGRAMPH1_01T08817</name>
</gene>
<dbReference type="EnsemblFungi" id="CEF76211">
    <property type="protein sequence ID" value="CEF76211"/>
    <property type="gene ID" value="FGRRES_07981"/>
</dbReference>